<dbReference type="RefSeq" id="WP_004271538.1">
    <property type="nucleotide sequence ID" value="NZ_CP022110.1"/>
</dbReference>
<dbReference type="EMBL" id="CP022110">
    <property type="protein sequence ID" value="ASG21032.1"/>
    <property type="molecule type" value="Genomic_DNA"/>
</dbReference>
<dbReference type="GO" id="GO:0017038">
    <property type="term" value="P:protein import"/>
    <property type="evidence" value="ECO:0007669"/>
    <property type="project" value="InterPro"/>
</dbReference>
<proteinExistence type="inferred from homology"/>
<gene>
    <name evidence="4 6" type="primary">tolB</name>
    <name evidence="6" type="ORF">Y958_09490</name>
</gene>
<dbReference type="SUPFAM" id="SSF69304">
    <property type="entry name" value="Tricorn protease N-terminal domain"/>
    <property type="match status" value="1"/>
</dbReference>
<evidence type="ECO:0000256" key="3">
    <source>
        <dbReference type="ARBA" id="ARBA00022764"/>
    </source>
</evidence>
<comment type="subunit">
    <text evidence="4">The Tol-Pal system is composed of five core proteins: the inner membrane proteins TolA, TolQ and TolR, the periplasmic protein TolB and the outer membrane protein Pal. They form a network linking the inner and outer membranes and the peptidoglycan layer.</text>
</comment>
<feature type="domain" description="TolB N-terminal" evidence="5">
    <location>
        <begin position="33"/>
        <end position="135"/>
    </location>
</feature>
<dbReference type="InterPro" id="IPR014167">
    <property type="entry name" value="Tol-Pal_TolB"/>
</dbReference>
<name>A0A248JQM4_9PROT</name>
<keyword evidence="4" id="KW-0131">Cell cycle</keyword>
<comment type="similarity">
    <text evidence="4">Belongs to the TolB family.</text>
</comment>
<evidence type="ECO:0000256" key="1">
    <source>
        <dbReference type="ARBA" id="ARBA00004418"/>
    </source>
</evidence>
<dbReference type="Pfam" id="PF04052">
    <property type="entry name" value="TolB_N"/>
    <property type="match status" value="1"/>
</dbReference>
<dbReference type="InterPro" id="IPR011042">
    <property type="entry name" value="6-blade_b-propeller_TolB-like"/>
</dbReference>
<dbReference type="AlphaFoldDB" id="A0A248JQM4"/>
<dbReference type="Pfam" id="PF26549">
    <property type="entry name" value="Tricorn_N"/>
    <property type="match status" value="1"/>
</dbReference>
<dbReference type="HAMAP" id="MF_00671">
    <property type="entry name" value="TolB"/>
    <property type="match status" value="1"/>
</dbReference>
<keyword evidence="7" id="KW-1185">Reference proteome</keyword>
<protein>
    <recommendedName>
        <fullName evidence="4">Tol-Pal system protein TolB</fullName>
    </recommendedName>
</protein>
<dbReference type="GO" id="GO:0051301">
    <property type="term" value="P:cell division"/>
    <property type="evidence" value="ECO:0007669"/>
    <property type="project" value="UniProtKB-UniRule"/>
</dbReference>
<dbReference type="KEGG" id="nao:Y958_09490"/>
<dbReference type="PANTHER" id="PTHR36842:SF1">
    <property type="entry name" value="PROTEIN TOLB"/>
    <property type="match status" value="1"/>
</dbReference>
<comment type="subcellular location">
    <subcellularLocation>
        <location evidence="1 4">Periplasm</location>
    </subcellularLocation>
</comment>
<keyword evidence="4" id="KW-0132">Cell division</keyword>
<dbReference type="InterPro" id="IPR007195">
    <property type="entry name" value="TolB_N"/>
</dbReference>
<sequence length="444" mass="49187" precursor="true">MTTRQTLTALRRAIALAAVMIMAVAVQAKAELHLDITQGNVQPLPIAVTQFYGEAVGAQIANVVEADLERSGLFRPLDHRAFIQTPDQLANGLPRYGDWKVINAQALVSGTASVQPDGRLKVEFRLFDVLAQQQLTGLAYFTQPDGWRRIAHIIADAIYKRITGEDGYFDTRIVYIAESGPATARQKRLAIMDQDGENNLYLTDGRVLVLTPRFSPTAQEITYLSYFNNRPRVYIFNVDTGRQEVLGDFPGMTFAPRFSPDGNKVIMSLAQNGNTDIYLLDLRTRRQTRLTDNPAIDTAPSFSPDGSKITFESDRGGSQQIYTMNADGTNVQRITFGAGKYGTPVWSPRGDLIAFTRINGGRFSIGVIRPDGSGERELSTGYLVEGPTWAPNGRVLMYFKEKPTGEGGRQRQVRLYSIDLTGRNERQMLTPTDASDPAWSPLIP</sequence>
<evidence type="ECO:0000256" key="4">
    <source>
        <dbReference type="HAMAP-Rule" id="MF_00671"/>
    </source>
</evidence>
<evidence type="ECO:0000313" key="6">
    <source>
        <dbReference type="EMBL" id="ASG21032.1"/>
    </source>
</evidence>
<dbReference type="PANTHER" id="PTHR36842">
    <property type="entry name" value="PROTEIN TOLB HOMOLOG"/>
    <property type="match status" value="1"/>
</dbReference>
<evidence type="ECO:0000259" key="5">
    <source>
        <dbReference type="Pfam" id="PF04052"/>
    </source>
</evidence>
<dbReference type="NCBIfam" id="TIGR02800">
    <property type="entry name" value="propeller_TolB"/>
    <property type="match status" value="1"/>
</dbReference>
<dbReference type="Gene3D" id="2.120.10.30">
    <property type="entry name" value="TolB, C-terminal domain"/>
    <property type="match status" value="1"/>
</dbReference>
<evidence type="ECO:0000256" key="2">
    <source>
        <dbReference type="ARBA" id="ARBA00022729"/>
    </source>
</evidence>
<keyword evidence="3 4" id="KW-0574">Periplasm</keyword>
<dbReference type="GO" id="GO:0042597">
    <property type="term" value="C:periplasmic space"/>
    <property type="evidence" value="ECO:0007669"/>
    <property type="project" value="UniProtKB-SubCell"/>
</dbReference>
<organism evidence="6 7">
    <name type="scientific">Nitrospirillum viridazoti CBAmc</name>
    <dbReference type="NCBI Taxonomy" id="1441467"/>
    <lineage>
        <taxon>Bacteria</taxon>
        <taxon>Pseudomonadati</taxon>
        <taxon>Pseudomonadota</taxon>
        <taxon>Alphaproteobacteria</taxon>
        <taxon>Rhodospirillales</taxon>
        <taxon>Azospirillaceae</taxon>
        <taxon>Nitrospirillum</taxon>
        <taxon>Nitrospirillum viridazoti</taxon>
    </lineage>
</organism>
<comment type="function">
    <text evidence="4">Part of the Tol-Pal system, which plays a role in outer membrane invagination during cell division and is important for maintaining outer membrane integrity.</text>
</comment>
<dbReference type="Gene3D" id="3.40.50.10070">
    <property type="entry name" value="TolB, N-terminal domain"/>
    <property type="match status" value="1"/>
</dbReference>
<dbReference type="SUPFAM" id="SSF52964">
    <property type="entry name" value="TolB, N-terminal domain"/>
    <property type="match status" value="1"/>
</dbReference>
<accession>A0A248JQM4</accession>
<keyword evidence="2 4" id="KW-0732">Signal</keyword>
<feature type="chain" id="PRO_5011803100" description="Tol-Pal system protein TolB" evidence="4">
    <location>
        <begin position="31"/>
        <end position="444"/>
    </location>
</feature>
<feature type="signal peptide" evidence="4">
    <location>
        <begin position="1"/>
        <end position="30"/>
    </location>
</feature>
<evidence type="ECO:0000313" key="7">
    <source>
        <dbReference type="Proteomes" id="UP000197153"/>
    </source>
</evidence>
<dbReference type="Proteomes" id="UP000197153">
    <property type="component" value="Chromosome 1"/>
</dbReference>
<reference evidence="6 7" key="1">
    <citation type="submission" date="2017-06" db="EMBL/GenBank/DDBJ databases">
        <title>Complete genome sequence of Nitrospirillum amazonense strain CBAmC, an endophytic nitrogen-fixing and plant growth-promoting bacterium, isolated from sugarcane.</title>
        <authorList>
            <person name="Schwab S."/>
            <person name="dos Santos Teixeira K.R."/>
            <person name="Simoes Araujo J.L."/>
            <person name="Soares Vidal M."/>
            <person name="Borges de Freitas H.R."/>
            <person name="Rivello Crivelaro A.L."/>
            <person name="Bueno de Camargo Nunes A."/>
            <person name="dos Santos C.M."/>
            <person name="Palmeira da Silva Rosa D."/>
            <person name="da Silva Padilha D."/>
            <person name="da Silva E."/>
            <person name="Araujo Terra L."/>
            <person name="Soares Mendes V."/>
            <person name="Farinelli L."/>
            <person name="Magalhaes Cruz L."/>
            <person name="Baldani J.I."/>
        </authorList>
    </citation>
    <scope>NUCLEOTIDE SEQUENCE [LARGE SCALE GENOMIC DNA]</scope>
    <source>
        <strain evidence="6 7">CBAmC</strain>
    </source>
</reference>